<dbReference type="EMBL" id="MK500394">
    <property type="protein sequence ID" value="QBK88670.1"/>
    <property type="molecule type" value="Genomic_DNA"/>
</dbReference>
<evidence type="ECO:0000256" key="1">
    <source>
        <dbReference type="SAM" id="MobiDB-lite"/>
    </source>
</evidence>
<protein>
    <submittedName>
        <fullName evidence="2">Uncharacterized protein</fullName>
    </submittedName>
</protein>
<accession>A0A481Z083</accession>
<reference evidence="2" key="1">
    <citation type="journal article" date="2019" name="MBio">
        <title>Virus Genomes from Deep Sea Sediments Expand the Ocean Megavirome and Support Independent Origins of Viral Gigantism.</title>
        <authorList>
            <person name="Backstrom D."/>
            <person name="Yutin N."/>
            <person name="Jorgensen S.L."/>
            <person name="Dharamshi J."/>
            <person name="Homa F."/>
            <person name="Zaremba-Niedwiedzka K."/>
            <person name="Spang A."/>
            <person name="Wolf Y.I."/>
            <person name="Koonin E.V."/>
            <person name="Ettema T.J."/>
        </authorList>
    </citation>
    <scope>NUCLEOTIDE SEQUENCE</scope>
</reference>
<sequence>MNRAMDKAMNKAMDNDANSKPCLCDEDQKELENMMENAKNFPEDVRKVMVLSILQDLLDDKIKRAKERYFDAKKQLDDKAEKITDDEAKKQFKEDAPLLLDVFVKIINDLLVRWNAFNAVIKSEYK</sequence>
<name>A0A481Z083_9VIRU</name>
<proteinExistence type="predicted"/>
<organism evidence="2">
    <name type="scientific">Mimivirus LCMiAC01</name>
    <dbReference type="NCBI Taxonomy" id="2506608"/>
    <lineage>
        <taxon>Viruses</taxon>
        <taxon>Varidnaviria</taxon>
        <taxon>Bamfordvirae</taxon>
        <taxon>Nucleocytoviricota</taxon>
        <taxon>Megaviricetes</taxon>
        <taxon>Imitervirales</taxon>
        <taxon>Mimiviridae</taxon>
        <taxon>Klosneuvirinae</taxon>
    </lineage>
</organism>
<evidence type="ECO:0000313" key="2">
    <source>
        <dbReference type="EMBL" id="QBK88670.1"/>
    </source>
</evidence>
<gene>
    <name evidence="2" type="ORF">LCMiAC01_03480</name>
</gene>
<feature type="region of interest" description="Disordered" evidence="1">
    <location>
        <begin position="1"/>
        <end position="21"/>
    </location>
</feature>